<protein>
    <recommendedName>
        <fullName evidence="6">GS catalytic domain-containing protein</fullName>
    </recommendedName>
</protein>
<dbReference type="PANTHER" id="PTHR43785">
    <property type="entry name" value="GAMMA-GLUTAMYLPUTRESCINE SYNTHETASE"/>
    <property type="match status" value="1"/>
</dbReference>
<dbReference type="Proteomes" id="UP000092695">
    <property type="component" value="Chromosome"/>
</dbReference>
<dbReference type="InterPro" id="IPR014746">
    <property type="entry name" value="Gln_synth/guanido_kin_cat_dom"/>
</dbReference>
<evidence type="ECO:0000256" key="1">
    <source>
        <dbReference type="ARBA" id="ARBA00001946"/>
    </source>
</evidence>
<dbReference type="InterPro" id="IPR036651">
    <property type="entry name" value="Gln_synt_N_sf"/>
</dbReference>
<evidence type="ECO:0000256" key="3">
    <source>
        <dbReference type="ARBA" id="ARBA00022842"/>
    </source>
</evidence>
<keyword evidence="3" id="KW-0460">Magnesium</keyword>
<name>A0A193LKI0_9GAMM</name>
<feature type="domain" description="GS catalytic" evidence="6">
    <location>
        <begin position="118"/>
        <end position="455"/>
    </location>
</feature>
<dbReference type="SUPFAM" id="SSF55931">
    <property type="entry name" value="Glutamine synthetase/guanido kinase"/>
    <property type="match status" value="1"/>
</dbReference>
<evidence type="ECO:0000256" key="2">
    <source>
        <dbReference type="ARBA" id="ARBA00022598"/>
    </source>
</evidence>
<evidence type="ECO:0000259" key="6">
    <source>
        <dbReference type="PROSITE" id="PS51987"/>
    </source>
</evidence>
<dbReference type="Gene3D" id="3.10.20.70">
    <property type="entry name" value="Glutamine synthetase, N-terminal domain"/>
    <property type="match status" value="1"/>
</dbReference>
<keyword evidence="8" id="KW-1185">Reference proteome</keyword>
<dbReference type="STRING" id="1548547.BA177_07180"/>
<dbReference type="EMBL" id="CP016268">
    <property type="protein sequence ID" value="ANO53065.1"/>
    <property type="molecule type" value="Genomic_DNA"/>
</dbReference>
<keyword evidence="2" id="KW-0436">Ligase</keyword>
<dbReference type="GO" id="GO:0004356">
    <property type="term" value="F:glutamine synthetase activity"/>
    <property type="evidence" value="ECO:0007669"/>
    <property type="project" value="InterPro"/>
</dbReference>
<comment type="cofactor">
    <cofactor evidence="1">
        <name>Mg(2+)</name>
        <dbReference type="ChEBI" id="CHEBI:18420"/>
    </cofactor>
</comment>
<proteinExistence type="inferred from homology"/>
<reference evidence="7 8" key="1">
    <citation type="submission" date="2016-06" db="EMBL/GenBank/DDBJ databases">
        <title>Complete genome sequence of a deep-branching marine Gamma Proteobacterium Woeseia oceani type strain XK5.</title>
        <authorList>
            <person name="Mu D."/>
            <person name="Du Z."/>
        </authorList>
    </citation>
    <scope>NUCLEOTIDE SEQUENCE [LARGE SCALE GENOMIC DNA]</scope>
    <source>
        <strain evidence="7 8">XK5</strain>
    </source>
</reference>
<dbReference type="AlphaFoldDB" id="A0A193LKI0"/>
<dbReference type="Pfam" id="PF00120">
    <property type="entry name" value="Gln-synt_C"/>
    <property type="match status" value="1"/>
</dbReference>
<dbReference type="Gene3D" id="3.30.590.10">
    <property type="entry name" value="Glutamine synthetase/guanido kinase, catalytic domain"/>
    <property type="match status" value="1"/>
</dbReference>
<comment type="similarity">
    <text evidence="4 5">Belongs to the glutamine synthetase family.</text>
</comment>
<dbReference type="GO" id="GO:0006598">
    <property type="term" value="P:polyamine catabolic process"/>
    <property type="evidence" value="ECO:0007669"/>
    <property type="project" value="TreeGrafter"/>
</dbReference>
<dbReference type="InterPro" id="IPR008146">
    <property type="entry name" value="Gln_synth_cat_dom"/>
</dbReference>
<dbReference type="PANTHER" id="PTHR43785:SF12">
    <property type="entry name" value="TYPE-1 GLUTAMINE SYNTHETASE 2"/>
    <property type="match status" value="1"/>
</dbReference>
<evidence type="ECO:0000313" key="8">
    <source>
        <dbReference type="Proteomes" id="UP000092695"/>
    </source>
</evidence>
<evidence type="ECO:0000256" key="5">
    <source>
        <dbReference type="RuleBase" id="RU000384"/>
    </source>
</evidence>
<dbReference type="SUPFAM" id="SSF54368">
    <property type="entry name" value="Glutamine synthetase, N-terminal domain"/>
    <property type="match status" value="1"/>
</dbReference>
<dbReference type="KEGG" id="woc:BA177_07180"/>
<dbReference type="PROSITE" id="PS51987">
    <property type="entry name" value="GS_CATALYTIC"/>
    <property type="match status" value="1"/>
</dbReference>
<dbReference type="GO" id="GO:0006542">
    <property type="term" value="P:glutamine biosynthetic process"/>
    <property type="evidence" value="ECO:0007669"/>
    <property type="project" value="InterPro"/>
</dbReference>
<organism evidence="7 8">
    <name type="scientific">Woeseia oceani</name>
    <dbReference type="NCBI Taxonomy" id="1548547"/>
    <lineage>
        <taxon>Bacteria</taxon>
        <taxon>Pseudomonadati</taxon>
        <taxon>Pseudomonadota</taxon>
        <taxon>Gammaproteobacteria</taxon>
        <taxon>Woeseiales</taxon>
        <taxon>Woeseiaceae</taxon>
        <taxon>Woeseia</taxon>
    </lineage>
</organism>
<accession>A0A193LKI0</accession>
<dbReference type="InterPro" id="IPR027303">
    <property type="entry name" value="Gln_synth_gly_rich_site"/>
</dbReference>
<sequence length="455" mass="49377">MYAEIGDLEQFLEEHPGVDAIDAVFPDMCGISRGKRLTVEHARQLFAGGLQIPASMLMLSVTGSCMDPLGKGVSDGDPDTVVRPLARTLIRVPWSATPRGQVTVGFLNDAGGASSFEPRNVLSGVVARFAEQGLCPVVACELEFCLVDRERDAYGMPQKPESAVAGRRHKSSQLMSLSHVDDFEGYVSDVTTACRELQLPVTALNAEYGGDQFEINLRHVADAVQSADHAILLKQVVQNIAVKHDMRATFMAKPYKATAGSGMHWHVSLLDEAGNNVFDDGSEQGSSKLRHAVAGVLEVMPEGMAFFAPNLNSYRRFQPGLFVPMSRTWGYNNRSVALRVPAGKSEDRRIEYRVPGADANPYLALAALLAGMHCGLELCGEPTSPKTGNACVKPDAGLPLRLSDALRELNAAVTLPDYLGAEYCKVYAATKQLELDAFLSEISAREVEWYLRSDS</sequence>
<dbReference type="PROSITE" id="PS00181">
    <property type="entry name" value="GLNA_ATP"/>
    <property type="match status" value="1"/>
</dbReference>
<evidence type="ECO:0000256" key="4">
    <source>
        <dbReference type="PROSITE-ProRule" id="PRU01331"/>
    </source>
</evidence>
<gene>
    <name evidence="7" type="ORF">BA177_07180</name>
</gene>
<dbReference type="SMART" id="SM01230">
    <property type="entry name" value="Gln-synt_C"/>
    <property type="match status" value="1"/>
</dbReference>
<evidence type="ECO:0000313" key="7">
    <source>
        <dbReference type="EMBL" id="ANO53065.1"/>
    </source>
</evidence>